<dbReference type="RefSeq" id="WP_377497425.1">
    <property type="nucleotide sequence ID" value="NZ_JBHMDO010000033.1"/>
</dbReference>
<organism evidence="2 3">
    <name type="scientific">Paenibacillus aurantiacus</name>
    <dbReference type="NCBI Taxonomy" id="1936118"/>
    <lineage>
        <taxon>Bacteria</taxon>
        <taxon>Bacillati</taxon>
        <taxon>Bacillota</taxon>
        <taxon>Bacilli</taxon>
        <taxon>Bacillales</taxon>
        <taxon>Paenibacillaceae</taxon>
        <taxon>Paenibacillus</taxon>
    </lineage>
</organism>
<dbReference type="Proteomes" id="UP001589747">
    <property type="component" value="Unassembled WGS sequence"/>
</dbReference>
<dbReference type="Pfam" id="PF00963">
    <property type="entry name" value="Cohesin"/>
    <property type="match status" value="1"/>
</dbReference>
<evidence type="ECO:0000313" key="2">
    <source>
        <dbReference type="EMBL" id="MFB9328279.1"/>
    </source>
</evidence>
<sequence length="149" mass="15966">MRRRASNNTPSIQVQGPSSVTAGGAAFDLAYGMAAVEEDILAQDIRLTFDADQLEFVDFNSADESKFVVVDHAVKQPGQLRILGVHVGKGQTNPNGTLLKLTFKARASATQGNQTIAFALTTANGEGVESRLPSQSFMVRISAVSDKRR</sequence>
<dbReference type="EMBL" id="JBHMDO010000033">
    <property type="protein sequence ID" value="MFB9328279.1"/>
    <property type="molecule type" value="Genomic_DNA"/>
</dbReference>
<evidence type="ECO:0000313" key="3">
    <source>
        <dbReference type="Proteomes" id="UP001589747"/>
    </source>
</evidence>
<dbReference type="SUPFAM" id="SSF49384">
    <property type="entry name" value="Carbohydrate-binding domain"/>
    <property type="match status" value="1"/>
</dbReference>
<name>A0ABV5KSX5_9BACL</name>
<reference evidence="2 3" key="1">
    <citation type="submission" date="2024-09" db="EMBL/GenBank/DDBJ databases">
        <authorList>
            <person name="Sun Q."/>
            <person name="Mori K."/>
        </authorList>
    </citation>
    <scope>NUCLEOTIDE SEQUENCE [LARGE SCALE GENOMIC DNA]</scope>
    <source>
        <strain evidence="2 3">TISTR 2452</strain>
    </source>
</reference>
<proteinExistence type="predicted"/>
<accession>A0ABV5KSX5</accession>
<keyword evidence="3" id="KW-1185">Reference proteome</keyword>
<dbReference type="CDD" id="cd08547">
    <property type="entry name" value="Type_II_cohesin"/>
    <property type="match status" value="1"/>
</dbReference>
<evidence type="ECO:0000259" key="1">
    <source>
        <dbReference type="Pfam" id="PF00963"/>
    </source>
</evidence>
<dbReference type="Gene3D" id="2.60.40.680">
    <property type="match status" value="1"/>
</dbReference>
<comment type="caution">
    <text evidence="2">The sequence shown here is derived from an EMBL/GenBank/DDBJ whole genome shotgun (WGS) entry which is preliminary data.</text>
</comment>
<dbReference type="InterPro" id="IPR002102">
    <property type="entry name" value="Cohesin_dom"/>
</dbReference>
<feature type="domain" description="Cohesin" evidence="1">
    <location>
        <begin position="14"/>
        <end position="129"/>
    </location>
</feature>
<protein>
    <submittedName>
        <fullName evidence="2">Cohesin domain-containing protein</fullName>
    </submittedName>
</protein>
<gene>
    <name evidence="2" type="ORF">ACFFSY_20305</name>
</gene>
<dbReference type="InterPro" id="IPR008965">
    <property type="entry name" value="CBM2/CBM3_carb-bd_dom_sf"/>
</dbReference>